<feature type="compositionally biased region" description="Basic and acidic residues" evidence="1">
    <location>
        <begin position="1"/>
        <end position="21"/>
    </location>
</feature>
<proteinExistence type="predicted"/>
<feature type="compositionally biased region" description="Basic and acidic residues" evidence="1">
    <location>
        <begin position="28"/>
        <end position="37"/>
    </location>
</feature>
<protein>
    <submittedName>
        <fullName evidence="2">Uncharacterized protein</fullName>
    </submittedName>
</protein>
<sequence length="65" mass="7637">MAVKEKKNGKVSETESKRSEKVSPSIHKTGEKERAAEEAEEVIYALMSERSRSRNRKILRQYYDY</sequence>
<accession>A0A8S5TPK5</accession>
<reference evidence="2" key="1">
    <citation type="journal article" date="2021" name="Proc. Natl. Acad. Sci. U.S.A.">
        <title>A Catalog of Tens of Thousands of Viruses from Human Metagenomes Reveals Hidden Associations with Chronic Diseases.</title>
        <authorList>
            <person name="Tisza M.J."/>
            <person name="Buck C.B."/>
        </authorList>
    </citation>
    <scope>NUCLEOTIDE SEQUENCE</scope>
    <source>
        <strain evidence="2">Ct2iq11</strain>
    </source>
</reference>
<dbReference type="EMBL" id="BK032872">
    <property type="protein sequence ID" value="DAF65074.1"/>
    <property type="molecule type" value="Genomic_DNA"/>
</dbReference>
<evidence type="ECO:0000256" key="1">
    <source>
        <dbReference type="SAM" id="MobiDB-lite"/>
    </source>
</evidence>
<evidence type="ECO:0000313" key="2">
    <source>
        <dbReference type="EMBL" id="DAF65074.1"/>
    </source>
</evidence>
<feature type="region of interest" description="Disordered" evidence="1">
    <location>
        <begin position="1"/>
        <end position="38"/>
    </location>
</feature>
<name>A0A8S5TPK5_9CAUD</name>
<organism evidence="2">
    <name type="scientific">Podoviridae sp. ct2iq11</name>
    <dbReference type="NCBI Taxonomy" id="2827720"/>
    <lineage>
        <taxon>Viruses</taxon>
        <taxon>Duplodnaviria</taxon>
        <taxon>Heunggongvirae</taxon>
        <taxon>Uroviricota</taxon>
        <taxon>Caudoviricetes</taxon>
    </lineage>
</organism>